<evidence type="ECO:0000256" key="4">
    <source>
        <dbReference type="ARBA" id="ARBA00022989"/>
    </source>
</evidence>
<comment type="similarity">
    <text evidence="2 6">Belongs to the peroxisomal membrane protein PXMP2/4 family.</text>
</comment>
<protein>
    <submittedName>
        <fullName evidence="7">Mpv17-like protein</fullName>
    </submittedName>
</protein>
<evidence type="ECO:0000256" key="3">
    <source>
        <dbReference type="ARBA" id="ARBA00022692"/>
    </source>
</evidence>
<dbReference type="PANTHER" id="PTHR11266:SF85">
    <property type="entry name" value="MPV17-LIKE PROTEIN"/>
    <property type="match status" value="1"/>
</dbReference>
<keyword evidence="5 6" id="KW-0472">Membrane</keyword>
<proteinExistence type="inferred from homology"/>
<evidence type="ECO:0000256" key="5">
    <source>
        <dbReference type="ARBA" id="ARBA00023136"/>
    </source>
</evidence>
<name>A0A9Q0ND09_9DIPT</name>
<sequence length="192" mass="22434">MASNFIRSFFAKHPLISNSLIYGSLYVGAEFSQQFITRRLLTEEKSDIDKPTLVRYAVMGTFAYSPILYNWYKWLDRTLPGTSKVIIVKKLVLDQFGLTPVLLVIFFTGMSIMERKTDVLEECREKFLPTFARSCLFWLPAQSMNFLFIPPRFRVIYVGTCSFIWVNILCWVKRQSYVSNETFKVDNNSKKV</sequence>
<accession>A0A9Q0ND09</accession>
<dbReference type="EMBL" id="WJQU01000001">
    <property type="protein sequence ID" value="KAJ6647104.1"/>
    <property type="molecule type" value="Genomic_DNA"/>
</dbReference>
<evidence type="ECO:0000313" key="7">
    <source>
        <dbReference type="EMBL" id="KAJ6647104.1"/>
    </source>
</evidence>
<dbReference type="AlphaFoldDB" id="A0A9Q0ND09"/>
<feature type="transmembrane region" description="Helical" evidence="6">
    <location>
        <begin position="92"/>
        <end position="110"/>
    </location>
</feature>
<keyword evidence="3 6" id="KW-0812">Transmembrane</keyword>
<keyword evidence="8" id="KW-1185">Reference proteome</keyword>
<comment type="caution">
    <text evidence="7">The sequence shown here is derived from an EMBL/GenBank/DDBJ whole genome shotgun (WGS) entry which is preliminary data.</text>
</comment>
<evidence type="ECO:0000256" key="1">
    <source>
        <dbReference type="ARBA" id="ARBA00004141"/>
    </source>
</evidence>
<comment type="subcellular location">
    <subcellularLocation>
        <location evidence="1">Membrane</location>
        <topology evidence="1">Multi-pass membrane protein</topology>
    </subcellularLocation>
</comment>
<dbReference type="GO" id="GO:0005739">
    <property type="term" value="C:mitochondrion"/>
    <property type="evidence" value="ECO:0007669"/>
    <property type="project" value="TreeGrafter"/>
</dbReference>
<dbReference type="InterPro" id="IPR007248">
    <property type="entry name" value="Mpv17_PMP22"/>
</dbReference>
<gene>
    <name evidence="7" type="primary">mpv17l</name>
    <name evidence="7" type="ORF">Bhyg_02324</name>
</gene>
<feature type="transmembrane region" description="Helical" evidence="6">
    <location>
        <begin position="155"/>
        <end position="172"/>
    </location>
</feature>
<organism evidence="7 8">
    <name type="scientific">Pseudolycoriella hygida</name>
    <dbReference type="NCBI Taxonomy" id="35572"/>
    <lineage>
        <taxon>Eukaryota</taxon>
        <taxon>Metazoa</taxon>
        <taxon>Ecdysozoa</taxon>
        <taxon>Arthropoda</taxon>
        <taxon>Hexapoda</taxon>
        <taxon>Insecta</taxon>
        <taxon>Pterygota</taxon>
        <taxon>Neoptera</taxon>
        <taxon>Endopterygota</taxon>
        <taxon>Diptera</taxon>
        <taxon>Nematocera</taxon>
        <taxon>Sciaroidea</taxon>
        <taxon>Sciaridae</taxon>
        <taxon>Pseudolycoriella</taxon>
    </lineage>
</organism>
<evidence type="ECO:0000256" key="6">
    <source>
        <dbReference type="RuleBase" id="RU363053"/>
    </source>
</evidence>
<dbReference type="Pfam" id="PF04117">
    <property type="entry name" value="Mpv17_PMP22"/>
    <property type="match status" value="1"/>
</dbReference>
<reference evidence="7" key="1">
    <citation type="submission" date="2022-07" db="EMBL/GenBank/DDBJ databases">
        <authorList>
            <person name="Trinca V."/>
            <person name="Uliana J.V.C."/>
            <person name="Torres T.T."/>
            <person name="Ward R.J."/>
            <person name="Monesi N."/>
        </authorList>
    </citation>
    <scope>NUCLEOTIDE SEQUENCE</scope>
    <source>
        <strain evidence="7">HSMRA1968</strain>
        <tissue evidence="7">Whole embryos</tissue>
    </source>
</reference>
<evidence type="ECO:0000256" key="2">
    <source>
        <dbReference type="ARBA" id="ARBA00006824"/>
    </source>
</evidence>
<dbReference type="OrthoDB" id="430207at2759"/>
<dbReference type="Proteomes" id="UP001151699">
    <property type="component" value="Chromosome A"/>
</dbReference>
<dbReference type="PANTHER" id="PTHR11266">
    <property type="entry name" value="PEROXISOMAL MEMBRANE PROTEIN 2, PXMP2 MPV17"/>
    <property type="match status" value="1"/>
</dbReference>
<evidence type="ECO:0000313" key="8">
    <source>
        <dbReference type="Proteomes" id="UP001151699"/>
    </source>
</evidence>
<keyword evidence="4 6" id="KW-1133">Transmembrane helix</keyword>
<dbReference type="GO" id="GO:0016020">
    <property type="term" value="C:membrane"/>
    <property type="evidence" value="ECO:0007669"/>
    <property type="project" value="UniProtKB-SubCell"/>
</dbReference>